<dbReference type="Pfam" id="PF24681">
    <property type="entry name" value="Kelch_KLHDC2_KLHL20_DRC7"/>
    <property type="match status" value="1"/>
</dbReference>
<evidence type="ECO:0000256" key="3">
    <source>
        <dbReference type="ARBA" id="ARBA00038487"/>
    </source>
</evidence>
<evidence type="ECO:0000256" key="4">
    <source>
        <dbReference type="ARBA" id="ARBA00041041"/>
    </source>
</evidence>
<keyword evidence="1" id="KW-0880">Kelch repeat</keyword>
<sequence>MIRSDKLMEEIQTWTTEDYIPLGRSGHRISCSDSFLYCVGGYHPAYGTLREAWRLNLSTGEWEQLSDSSATPPTSISHCMVSVGHDLLTFGGTGFPFGSVMSSDIHACNKTTGEWRTISAEGEAPPHLYGQACRRLGDYVYTVGGTSGYHFSLQVHVFHLPTSTWRCLASSQMFKQENEPSGRYKAEIGVIPNQIVVVGGSSASTVFPLDEVPVFDNLTGEWSLKATKQDPRLHAYPSPRKCHAAVQRGTDLYIIGGADGNEVFDDIWKLNLITLAWSRLDLVTPVPLYFHDAAVTPNGCLYIYGGSTSLGSGERSSRVFRTRLQAPPLLEAAWDTFTINCPAITIPMPDYLTVNQGGPTHSDFLEAGVPRGLVERLNRLAKNKRYR</sequence>
<evidence type="ECO:0000256" key="1">
    <source>
        <dbReference type="ARBA" id="ARBA00022441"/>
    </source>
</evidence>
<dbReference type="Proteomes" id="UP001381693">
    <property type="component" value="Unassembled WGS sequence"/>
</dbReference>
<dbReference type="Pfam" id="PF01344">
    <property type="entry name" value="Kelch_1"/>
    <property type="match status" value="1"/>
</dbReference>
<keyword evidence="2" id="KW-0677">Repeat</keyword>
<comment type="similarity">
    <text evidence="3">Belongs to the KLHDC10 family.</text>
</comment>
<evidence type="ECO:0000313" key="6">
    <source>
        <dbReference type="Proteomes" id="UP001381693"/>
    </source>
</evidence>
<gene>
    <name evidence="5" type="ORF">SK128_013744</name>
</gene>
<dbReference type="EMBL" id="JAXCGZ010017460">
    <property type="protein sequence ID" value="KAK7068074.1"/>
    <property type="molecule type" value="Genomic_DNA"/>
</dbReference>
<proteinExistence type="inferred from homology"/>
<dbReference type="SUPFAM" id="SSF117281">
    <property type="entry name" value="Kelch motif"/>
    <property type="match status" value="1"/>
</dbReference>
<dbReference type="AlphaFoldDB" id="A0AAN8WX68"/>
<name>A0AAN8WX68_HALRR</name>
<dbReference type="InterPro" id="IPR006652">
    <property type="entry name" value="Kelch_1"/>
</dbReference>
<keyword evidence="6" id="KW-1185">Reference proteome</keyword>
<protein>
    <recommendedName>
        <fullName evidence="4">Kelch domain-containing protein 10</fullName>
    </recommendedName>
</protein>
<dbReference type="InterPro" id="IPR052125">
    <property type="entry name" value="KLHDC10"/>
</dbReference>
<evidence type="ECO:0000313" key="5">
    <source>
        <dbReference type="EMBL" id="KAK7068074.1"/>
    </source>
</evidence>
<dbReference type="PANTHER" id="PTHR46428">
    <property type="entry name" value="KELCH DOMAIN-CONTAINING PROTEIN 10"/>
    <property type="match status" value="1"/>
</dbReference>
<organism evidence="5 6">
    <name type="scientific">Halocaridina rubra</name>
    <name type="common">Hawaiian red shrimp</name>
    <dbReference type="NCBI Taxonomy" id="373956"/>
    <lineage>
        <taxon>Eukaryota</taxon>
        <taxon>Metazoa</taxon>
        <taxon>Ecdysozoa</taxon>
        <taxon>Arthropoda</taxon>
        <taxon>Crustacea</taxon>
        <taxon>Multicrustacea</taxon>
        <taxon>Malacostraca</taxon>
        <taxon>Eumalacostraca</taxon>
        <taxon>Eucarida</taxon>
        <taxon>Decapoda</taxon>
        <taxon>Pleocyemata</taxon>
        <taxon>Caridea</taxon>
        <taxon>Atyoidea</taxon>
        <taxon>Atyidae</taxon>
        <taxon>Halocaridina</taxon>
    </lineage>
</organism>
<dbReference type="Gene3D" id="2.120.10.80">
    <property type="entry name" value="Kelch-type beta propeller"/>
    <property type="match status" value="2"/>
</dbReference>
<reference evidence="5 6" key="1">
    <citation type="submission" date="2023-11" db="EMBL/GenBank/DDBJ databases">
        <title>Halocaridina rubra genome assembly.</title>
        <authorList>
            <person name="Smith C."/>
        </authorList>
    </citation>
    <scope>NUCLEOTIDE SEQUENCE [LARGE SCALE GENOMIC DNA]</scope>
    <source>
        <strain evidence="5">EP-1</strain>
        <tissue evidence="5">Whole</tissue>
    </source>
</reference>
<dbReference type="GO" id="GO:0032874">
    <property type="term" value="P:positive regulation of stress-activated MAPK cascade"/>
    <property type="evidence" value="ECO:0007669"/>
    <property type="project" value="TreeGrafter"/>
</dbReference>
<evidence type="ECO:0000256" key="2">
    <source>
        <dbReference type="ARBA" id="ARBA00022737"/>
    </source>
</evidence>
<comment type="caution">
    <text evidence="5">The sequence shown here is derived from an EMBL/GenBank/DDBJ whole genome shotgun (WGS) entry which is preliminary data.</text>
</comment>
<dbReference type="PANTHER" id="PTHR46428:SF1">
    <property type="entry name" value="KELCH DOMAIN-CONTAINING PROTEIN 10"/>
    <property type="match status" value="1"/>
</dbReference>
<accession>A0AAN8WX68</accession>
<dbReference type="InterPro" id="IPR015915">
    <property type="entry name" value="Kelch-typ_b-propeller"/>
</dbReference>